<reference evidence="1 2" key="1">
    <citation type="journal article" date="2014" name="Appl. Environ. Microbiol.">
        <title>Insights into the Microbial Degradation of Rubber and Gutta-Percha by Analysis of the Complete Genome of Nocardia nova SH22a.</title>
        <authorList>
            <person name="Luo Q."/>
            <person name="Hiessl S."/>
            <person name="Poehlein A."/>
            <person name="Daniel R."/>
            <person name="Steinbuchel A."/>
        </authorList>
    </citation>
    <scope>NUCLEOTIDE SEQUENCE [LARGE SCALE GENOMIC DNA]</scope>
    <source>
        <strain evidence="1">SH22a</strain>
    </source>
</reference>
<evidence type="ECO:0000313" key="1">
    <source>
        <dbReference type="EMBL" id="AHH19930.1"/>
    </source>
</evidence>
<name>W5TKR3_9NOCA</name>
<protein>
    <submittedName>
        <fullName evidence="1">Uncharacterized protein</fullName>
    </submittedName>
</protein>
<dbReference type="PATRIC" id="fig|1415166.3.peg.5308"/>
<keyword evidence="2" id="KW-1185">Reference proteome</keyword>
<accession>W5TKR3</accession>
<dbReference type="Proteomes" id="UP000019150">
    <property type="component" value="Chromosome"/>
</dbReference>
<dbReference type="EMBL" id="CP006850">
    <property type="protein sequence ID" value="AHH19930.1"/>
    <property type="molecule type" value="Genomic_DNA"/>
</dbReference>
<proteinExistence type="predicted"/>
<dbReference type="KEGG" id="nno:NONO_c51460"/>
<dbReference type="AlphaFoldDB" id="W5TKR3"/>
<sequence>MPLLWWQHRRRRRVPVMVSMVWKSSGQVRGSAALMVLAGIERLDD</sequence>
<organism evidence="1 2">
    <name type="scientific">Nocardia nova SH22a</name>
    <dbReference type="NCBI Taxonomy" id="1415166"/>
    <lineage>
        <taxon>Bacteria</taxon>
        <taxon>Bacillati</taxon>
        <taxon>Actinomycetota</taxon>
        <taxon>Actinomycetes</taxon>
        <taxon>Mycobacteriales</taxon>
        <taxon>Nocardiaceae</taxon>
        <taxon>Nocardia</taxon>
    </lineage>
</organism>
<evidence type="ECO:0000313" key="2">
    <source>
        <dbReference type="Proteomes" id="UP000019150"/>
    </source>
</evidence>
<gene>
    <name evidence="1" type="ORF">NONO_c51460</name>
</gene>
<dbReference type="STRING" id="1415166.NONO_c51460"/>
<dbReference type="HOGENOM" id="CLU_3202628_0_0_11"/>